<evidence type="ECO:0000313" key="3">
    <source>
        <dbReference type="Proteomes" id="UP000623681"/>
    </source>
</evidence>
<sequence length="166" mass="19481">MISNFLSLVYGFLLIIVTIKFLIFMDNILSLIKYIRGKEERLCRLKNKILTLKDIERLSDYEYTRYCLSYLQKTNYNNMQFKEKENKLIIGKDKEKNVLVYCNKSAVGRDEFLSFLGILVKSSVYTGVIVSPKDVNDDIYKLLKETKKRVSVDFINTEKLLNISFS</sequence>
<protein>
    <submittedName>
        <fullName evidence="2">Restriction endonuclease</fullName>
    </submittedName>
</protein>
<reference evidence="2" key="1">
    <citation type="submission" date="2021-01" db="EMBL/GenBank/DDBJ databases">
        <title>Genome public.</title>
        <authorList>
            <person name="Liu C."/>
            <person name="Sun Q."/>
        </authorList>
    </citation>
    <scope>NUCLEOTIDE SEQUENCE</scope>
    <source>
        <strain evidence="2">YIM B02565</strain>
    </source>
</reference>
<evidence type="ECO:0000313" key="2">
    <source>
        <dbReference type="EMBL" id="MBL4933388.1"/>
    </source>
</evidence>
<comment type="caution">
    <text evidence="2">The sequence shown here is derived from an EMBL/GenBank/DDBJ whole genome shotgun (WGS) entry which is preliminary data.</text>
</comment>
<evidence type="ECO:0000256" key="1">
    <source>
        <dbReference type="SAM" id="Phobius"/>
    </source>
</evidence>
<keyword evidence="1" id="KW-0472">Membrane</keyword>
<dbReference type="RefSeq" id="WP_202768827.1">
    <property type="nucleotide sequence ID" value="NZ_JAESWA010000024.1"/>
</dbReference>
<name>A0A937K667_9CLOT</name>
<dbReference type="Proteomes" id="UP000623681">
    <property type="component" value="Unassembled WGS sequence"/>
</dbReference>
<keyword evidence="3" id="KW-1185">Reference proteome</keyword>
<dbReference type="AlphaFoldDB" id="A0A937K667"/>
<keyword evidence="1" id="KW-1133">Transmembrane helix</keyword>
<gene>
    <name evidence="2" type="ORF">JK634_16455</name>
</gene>
<feature type="transmembrane region" description="Helical" evidence="1">
    <location>
        <begin position="12"/>
        <end position="32"/>
    </location>
</feature>
<accession>A0A937K667</accession>
<dbReference type="EMBL" id="JAESWA010000024">
    <property type="protein sequence ID" value="MBL4933388.1"/>
    <property type="molecule type" value="Genomic_DNA"/>
</dbReference>
<keyword evidence="2" id="KW-0255">Endonuclease</keyword>
<proteinExistence type="predicted"/>
<keyword evidence="2" id="KW-0540">Nuclease</keyword>
<keyword evidence="1" id="KW-0812">Transmembrane</keyword>
<keyword evidence="2" id="KW-0378">Hydrolase</keyword>
<organism evidence="2 3">
    <name type="scientific">Clostridium paridis</name>
    <dbReference type="NCBI Taxonomy" id="2803863"/>
    <lineage>
        <taxon>Bacteria</taxon>
        <taxon>Bacillati</taxon>
        <taxon>Bacillota</taxon>
        <taxon>Clostridia</taxon>
        <taxon>Eubacteriales</taxon>
        <taxon>Clostridiaceae</taxon>
        <taxon>Clostridium</taxon>
    </lineage>
</organism>
<dbReference type="GO" id="GO:0004519">
    <property type="term" value="F:endonuclease activity"/>
    <property type="evidence" value="ECO:0007669"/>
    <property type="project" value="UniProtKB-KW"/>
</dbReference>